<protein>
    <recommendedName>
        <fullName evidence="2">Bacterial type II secretion system protein E domain-containing protein</fullName>
    </recommendedName>
</protein>
<evidence type="ECO:0000313" key="4">
    <source>
        <dbReference type="Proteomes" id="UP000266622"/>
    </source>
</evidence>
<name>A0A397WMK5_9ARCH</name>
<dbReference type="PANTHER" id="PTHR30486:SF6">
    <property type="entry name" value="TYPE IV PILUS RETRACTATION ATPASE PILT"/>
    <property type="match status" value="1"/>
</dbReference>
<dbReference type="InterPro" id="IPR050921">
    <property type="entry name" value="T4SS_GSP_E_ATPase"/>
</dbReference>
<evidence type="ECO:0000313" key="3">
    <source>
        <dbReference type="EMBL" id="RIB35278.1"/>
    </source>
</evidence>
<feature type="domain" description="Bacterial type II secretion system protein E" evidence="2">
    <location>
        <begin position="326"/>
        <end position="593"/>
    </location>
</feature>
<dbReference type="PANTHER" id="PTHR30486">
    <property type="entry name" value="TWITCHING MOTILITY PROTEIN PILT"/>
    <property type="match status" value="1"/>
</dbReference>
<dbReference type="InterPro" id="IPR001482">
    <property type="entry name" value="T2SS/T4SS_dom"/>
</dbReference>
<sequence length="744" mass="85849">MSYAPFTYSVEVEDGEKILKINAIKYPYLATIEDNPDVMSFVLLRLIEDPMINSIEIEQEEIISYHLNAVEILKDFASVYVKMKGITSGYYQFITHSTPLYFEYKRALNLIDKEFLRDPIKTFVEVKRLLRRVRVIAKRNDNLKAYTGPLIGLLEKFIEEFMNTKAYSLVKDFIIRYREGRDIYKRLFISEIKPKFIFLKYYSKVEEGSNIVESYKLDNDTEVLIFRKEDEIFYRYYIYPSEYKLSSEEILILNKARDILLKYQPSSSDYLYMERLRGIYGKVAESVLYRLLSERSLATSRINLLKDILLRYTLGFGVIEKLALDDRIQDIYVNPPAGLVPITVQHVDYDLCVTNVIPTKRELESWAAKLRLISGRPFDEANPVIDTEIEMDGIMLRVAGVTRPLSSQGLSFVFRRHRRKPWTLPLFIYNRTISPLGAALLSFMIYHGRTMLIAGTRGSGKTSLLGSLLLELPRKTRIITIEDTLEIPVMYMKNLGYDVLSLKVKSPFAIQSSELDAESGVRASLRLGDSALVLGEVRSKEAQVLYEAMRVGALANAVLGTIHAESPYGVYDRVVNDLGTPKTSFKATDVIVIVNPIKDPAGLKRYRRVLRITEVRKHWENDPLKERGFVDLMVYDTEKDELKLTQEIVNGDSDTLKSIASRVRFFSKSWERLWNTILLIADTKKFLVDFAIKSNNLSILEADFVVLSNEKVNSLISESIDKFGEIERDYVLSKYEKWLRERVS</sequence>
<evidence type="ECO:0000259" key="2">
    <source>
        <dbReference type="Pfam" id="PF00437"/>
    </source>
</evidence>
<comment type="caution">
    <text evidence="3">The sequence shown here is derived from an EMBL/GenBank/DDBJ whole genome shotgun (WGS) entry which is preliminary data.</text>
</comment>
<dbReference type="InterPro" id="IPR027417">
    <property type="entry name" value="P-loop_NTPase"/>
</dbReference>
<dbReference type="GO" id="GO:0016887">
    <property type="term" value="F:ATP hydrolysis activity"/>
    <property type="evidence" value="ECO:0007669"/>
    <property type="project" value="InterPro"/>
</dbReference>
<dbReference type="EMBL" id="MWMI01000003">
    <property type="protein sequence ID" value="RIB35278.1"/>
    <property type="molecule type" value="Genomic_DNA"/>
</dbReference>
<reference evidence="3 4" key="1">
    <citation type="journal article" date="2018" name="Syst. Appl. Microbiol.">
        <title>A new symbiotic nanoarchaeote (Candidatus Nanoclepta minutus) and its host (Zestosphaera tikiterensis gen. nov., sp. nov.) from a New Zealand hot spring.</title>
        <authorList>
            <person name="St John E."/>
            <person name="Liu Y."/>
            <person name="Podar M."/>
            <person name="Stott M.B."/>
            <person name="Meneghin J."/>
            <person name="Chen Z."/>
            <person name="Lagutin K."/>
            <person name="Mitchell K."/>
            <person name="Reysenbach A.L."/>
        </authorList>
    </citation>
    <scope>NUCLEOTIDE SEQUENCE [LARGE SCALE GENOMIC DNA]</scope>
    <source>
        <strain evidence="3">NZ3</strain>
    </source>
</reference>
<dbReference type="Pfam" id="PF00437">
    <property type="entry name" value="T2SSE"/>
    <property type="match status" value="1"/>
</dbReference>
<dbReference type="AlphaFoldDB" id="A0A397WMK5"/>
<dbReference type="Gene3D" id="3.30.450.380">
    <property type="match status" value="1"/>
</dbReference>
<gene>
    <name evidence="3" type="ORF">BXU00_01970</name>
</gene>
<comment type="similarity">
    <text evidence="1">Belongs to the GSP E family.</text>
</comment>
<evidence type="ECO:0000256" key="1">
    <source>
        <dbReference type="ARBA" id="ARBA00006611"/>
    </source>
</evidence>
<dbReference type="Gene3D" id="3.40.50.300">
    <property type="entry name" value="P-loop containing nucleotide triphosphate hydrolases"/>
    <property type="match status" value="1"/>
</dbReference>
<dbReference type="Proteomes" id="UP000266622">
    <property type="component" value="Unassembled WGS sequence"/>
</dbReference>
<proteinExistence type="inferred from homology"/>
<organism evidence="3 4">
    <name type="scientific">Candidatus Nanoclepta minutus</name>
    <dbReference type="NCBI Taxonomy" id="1940235"/>
    <lineage>
        <taxon>Archaea</taxon>
        <taxon>Nanobdellota</taxon>
        <taxon>Candidatus Nanoclepta</taxon>
    </lineage>
</organism>
<dbReference type="SUPFAM" id="SSF52540">
    <property type="entry name" value="P-loop containing nucleoside triphosphate hydrolases"/>
    <property type="match status" value="1"/>
</dbReference>
<accession>A0A397WMK5</accession>